<keyword evidence="2" id="KW-1185">Reference proteome</keyword>
<organism evidence="1 2">
    <name type="scientific">Diaporthe vaccinii</name>
    <dbReference type="NCBI Taxonomy" id="105482"/>
    <lineage>
        <taxon>Eukaryota</taxon>
        <taxon>Fungi</taxon>
        <taxon>Dikarya</taxon>
        <taxon>Ascomycota</taxon>
        <taxon>Pezizomycotina</taxon>
        <taxon>Sordariomycetes</taxon>
        <taxon>Sordariomycetidae</taxon>
        <taxon>Diaporthales</taxon>
        <taxon>Diaporthaceae</taxon>
        <taxon>Diaporthe</taxon>
        <taxon>Diaporthe eres species complex</taxon>
    </lineage>
</organism>
<reference evidence="1 2" key="1">
    <citation type="submission" date="2024-03" db="EMBL/GenBank/DDBJ databases">
        <title>A high-quality draft genome sequence of Diaporthe vaccinii, a causative agent of upright dieback and viscid rot disease in cranberry plants.</title>
        <authorList>
            <person name="Sarrasin M."/>
            <person name="Lang B.F."/>
            <person name="Burger G."/>
        </authorList>
    </citation>
    <scope>NUCLEOTIDE SEQUENCE [LARGE SCALE GENOMIC DNA]</scope>
    <source>
        <strain evidence="1 2">IS7</strain>
    </source>
</reference>
<dbReference type="EMBL" id="JBAWTH010000126">
    <property type="protein sequence ID" value="KAL2275785.1"/>
    <property type="molecule type" value="Genomic_DNA"/>
</dbReference>
<sequence length="722" mass="79099">MPLSQDDTSAIQAWAKEEGCAIGGIHGQDGDMSAELAAALCGDENVPSILYVRTTQLEAELLGEQILEAFPDGGDDIGVWMGEENAPYVAFTTYSTLRDYLVRYNGKEQPLFTAPAVVVFEHEMGMSVEGLITRDMLAKVASLLAEDQDGPQVKILGLSYSSAPQEWLQHPCRLLGGSHGHAAMSLNVRVEAEPHASPGSFKSMTCGEEGFRTCAVDIARTVKKGQNVVVFSTRASFGNLRDAVQDVYPWDLKSMKDVFWEWPQVQLTRETRPVFTSEEGPGYMISMPHDRYPCALPFERVGMVLMMPPGPRRVYDETVRVCLRTEISLTEAQFRIESGLRSPGQAAPSVVCFLADSEFLPRCPDHFINREDDPLAGWLSAVSSFPGCPVDQLPFSGALGIPTHSRDCLAQLQVMGLVTVGRDAVGYELTQKGQRVMDADGWLKEISLSGLSALADVVMSLGGNLARSAVRLILLLEYYPAMVEPTAGHGDIVSGGQFRSVLQDMASSSTHGGPGRRHVDRGSLWAAWVVFEEAAFGVDMSLVNFGEIFTHAEILPKTSTPPFLLRRKAVRDFVEDLARWEQILGLPPLRGNDWTGFRLDDHGADRIQEIMARSYYPYLMDVPVRAGAVRTLEHPGHSLYRSKAATRGTDPMSNLYKCMWAENIGDAAQSAYLYAGLSSSALGMANIGREITANIVMIMPHATAVGVDEDEVDRWARRNAGL</sequence>
<name>A0ABR4E070_9PEZI</name>
<protein>
    <submittedName>
        <fullName evidence="1">Uncharacterized protein</fullName>
    </submittedName>
</protein>
<comment type="caution">
    <text evidence="1">The sequence shown here is derived from an EMBL/GenBank/DDBJ whole genome shotgun (WGS) entry which is preliminary data.</text>
</comment>
<accession>A0ABR4E070</accession>
<evidence type="ECO:0000313" key="2">
    <source>
        <dbReference type="Proteomes" id="UP001600888"/>
    </source>
</evidence>
<evidence type="ECO:0000313" key="1">
    <source>
        <dbReference type="EMBL" id="KAL2275785.1"/>
    </source>
</evidence>
<proteinExistence type="predicted"/>
<gene>
    <name evidence="1" type="ORF">FJTKL_01547</name>
</gene>
<dbReference type="Proteomes" id="UP001600888">
    <property type="component" value="Unassembled WGS sequence"/>
</dbReference>